<protein>
    <recommendedName>
        <fullName evidence="4">Carrier domain-containing protein</fullName>
    </recommendedName>
</protein>
<dbReference type="SUPFAM" id="SSF56801">
    <property type="entry name" value="Acetyl-CoA synthetase-like"/>
    <property type="match status" value="1"/>
</dbReference>
<dbReference type="GO" id="GO:0031177">
    <property type="term" value="F:phosphopantetheine binding"/>
    <property type="evidence" value="ECO:0007669"/>
    <property type="project" value="InterPro"/>
</dbReference>
<dbReference type="InterPro" id="IPR025110">
    <property type="entry name" value="AMP-bd_C"/>
</dbReference>
<dbReference type="Gene3D" id="3.40.50.980">
    <property type="match status" value="2"/>
</dbReference>
<dbReference type="Pfam" id="PF13193">
    <property type="entry name" value="AMP-binding_C"/>
    <property type="match status" value="1"/>
</dbReference>
<dbReference type="Gene3D" id="3.30.300.30">
    <property type="match status" value="1"/>
</dbReference>
<dbReference type="InterPro" id="IPR020806">
    <property type="entry name" value="PKS_PP-bd"/>
</dbReference>
<reference evidence="5 6" key="1">
    <citation type="journal article" date="2020" name="Microorganisms">
        <title>Osmotic Adaptation and Compatible Solute Biosynthesis of Phototrophic Bacteria as Revealed from Genome Analyses.</title>
        <authorList>
            <person name="Imhoff J.F."/>
            <person name="Rahn T."/>
            <person name="Kunzel S."/>
            <person name="Keller A."/>
            <person name="Neulinger S.C."/>
        </authorList>
    </citation>
    <scope>NUCLEOTIDE SEQUENCE [LARGE SCALE GENOMIC DNA]</scope>
    <source>
        <strain evidence="5 6">DSM 21303</strain>
    </source>
</reference>
<keyword evidence="2" id="KW-0597">Phosphoprotein</keyword>
<dbReference type="CDD" id="cd12117">
    <property type="entry name" value="A_NRPS_Srf_like"/>
    <property type="match status" value="1"/>
</dbReference>
<keyword evidence="6" id="KW-1185">Reference proteome</keyword>
<dbReference type="PANTHER" id="PTHR45527:SF1">
    <property type="entry name" value="FATTY ACID SYNTHASE"/>
    <property type="match status" value="1"/>
</dbReference>
<dbReference type="PROSITE" id="PS50075">
    <property type="entry name" value="CARRIER"/>
    <property type="match status" value="1"/>
</dbReference>
<dbReference type="SMART" id="SM00823">
    <property type="entry name" value="PKS_PP"/>
    <property type="match status" value="1"/>
</dbReference>
<dbReference type="Proteomes" id="UP001138802">
    <property type="component" value="Unassembled WGS sequence"/>
</dbReference>
<evidence type="ECO:0000256" key="3">
    <source>
        <dbReference type="SAM" id="MobiDB-lite"/>
    </source>
</evidence>
<feature type="domain" description="Carrier" evidence="4">
    <location>
        <begin position="530"/>
        <end position="606"/>
    </location>
</feature>
<dbReference type="NCBIfam" id="TIGR01733">
    <property type="entry name" value="AA-adenyl-dom"/>
    <property type="match status" value="1"/>
</dbReference>
<evidence type="ECO:0000256" key="1">
    <source>
        <dbReference type="ARBA" id="ARBA00022450"/>
    </source>
</evidence>
<name>A0A9X1B994_9GAMM</name>
<keyword evidence="1" id="KW-0596">Phosphopantetheine</keyword>
<evidence type="ECO:0000313" key="6">
    <source>
        <dbReference type="Proteomes" id="UP001138802"/>
    </source>
</evidence>
<feature type="region of interest" description="Disordered" evidence="3">
    <location>
        <begin position="612"/>
        <end position="632"/>
    </location>
</feature>
<organism evidence="5 6">
    <name type="scientific">Thiocapsa imhoffii</name>
    <dbReference type="NCBI Taxonomy" id="382777"/>
    <lineage>
        <taxon>Bacteria</taxon>
        <taxon>Pseudomonadati</taxon>
        <taxon>Pseudomonadota</taxon>
        <taxon>Gammaproteobacteria</taxon>
        <taxon>Chromatiales</taxon>
        <taxon>Chromatiaceae</taxon>
        <taxon>Thiocapsa</taxon>
    </lineage>
</organism>
<dbReference type="GO" id="GO:0043041">
    <property type="term" value="P:amino acid activation for nonribosomal peptide biosynthetic process"/>
    <property type="evidence" value="ECO:0007669"/>
    <property type="project" value="TreeGrafter"/>
</dbReference>
<dbReference type="Pfam" id="PF00550">
    <property type="entry name" value="PP-binding"/>
    <property type="match status" value="1"/>
</dbReference>
<evidence type="ECO:0000313" key="5">
    <source>
        <dbReference type="EMBL" id="MBK1644840.1"/>
    </source>
</evidence>
<dbReference type="PROSITE" id="PS00455">
    <property type="entry name" value="AMP_BINDING"/>
    <property type="match status" value="1"/>
</dbReference>
<dbReference type="InterPro" id="IPR020845">
    <property type="entry name" value="AMP-binding_CS"/>
</dbReference>
<dbReference type="InterPro" id="IPR045851">
    <property type="entry name" value="AMP-bd_C_sf"/>
</dbReference>
<dbReference type="PANTHER" id="PTHR45527">
    <property type="entry name" value="NONRIBOSOMAL PEPTIDE SYNTHETASE"/>
    <property type="match status" value="1"/>
</dbReference>
<dbReference type="Gene3D" id="1.10.1200.10">
    <property type="entry name" value="ACP-like"/>
    <property type="match status" value="1"/>
</dbReference>
<dbReference type="InterPro" id="IPR000873">
    <property type="entry name" value="AMP-dep_synth/lig_dom"/>
</dbReference>
<dbReference type="Pfam" id="PF00501">
    <property type="entry name" value="AMP-binding"/>
    <property type="match status" value="1"/>
</dbReference>
<accession>A0A9X1B994</accession>
<dbReference type="RefSeq" id="WP_200387644.1">
    <property type="nucleotide sequence ID" value="NZ_NRSD01000007.1"/>
</dbReference>
<dbReference type="InterPro" id="IPR010071">
    <property type="entry name" value="AA_adenyl_dom"/>
</dbReference>
<evidence type="ECO:0000259" key="4">
    <source>
        <dbReference type="PROSITE" id="PS50075"/>
    </source>
</evidence>
<proteinExistence type="predicted"/>
<dbReference type="GO" id="GO:0044550">
    <property type="term" value="P:secondary metabolite biosynthetic process"/>
    <property type="evidence" value="ECO:0007669"/>
    <property type="project" value="TreeGrafter"/>
</dbReference>
<dbReference type="InterPro" id="IPR009081">
    <property type="entry name" value="PP-bd_ACP"/>
</dbReference>
<comment type="caution">
    <text evidence="5">The sequence shown here is derived from an EMBL/GenBank/DDBJ whole genome shotgun (WGS) entry which is preliminary data.</text>
</comment>
<dbReference type="GO" id="GO:0005737">
    <property type="term" value="C:cytoplasm"/>
    <property type="evidence" value="ECO:0007669"/>
    <property type="project" value="TreeGrafter"/>
</dbReference>
<evidence type="ECO:0000256" key="2">
    <source>
        <dbReference type="ARBA" id="ARBA00022553"/>
    </source>
</evidence>
<dbReference type="AlphaFoldDB" id="A0A9X1B994"/>
<feature type="compositionally biased region" description="Basic residues" evidence="3">
    <location>
        <begin position="620"/>
        <end position="632"/>
    </location>
</feature>
<dbReference type="EMBL" id="NRSD01000007">
    <property type="protein sequence ID" value="MBK1644840.1"/>
    <property type="molecule type" value="Genomic_DNA"/>
</dbReference>
<dbReference type="SUPFAM" id="SSF47336">
    <property type="entry name" value="ACP-like"/>
    <property type="match status" value="1"/>
</dbReference>
<dbReference type="InterPro" id="IPR036736">
    <property type="entry name" value="ACP-like_sf"/>
</dbReference>
<gene>
    <name evidence="5" type="ORF">CKO25_09300</name>
</gene>
<dbReference type="Gene3D" id="2.30.38.10">
    <property type="entry name" value="Luciferase, Domain 3"/>
    <property type="match status" value="1"/>
</dbReference>
<sequence length="632" mass="68754">MDARHVNCTAPPAKTIYSLFDSAVDRSADHIALVHAVPGASRSWTYRALRQAVEAASARFAGEGVLPGDIVAVIADRQLETIAAYLAAMRLGAAYLPIDPRFPIDRIRYMLSDAEPRLVLAERAVAGLETRALIESAAAADAVKMHEQSPLKVPEDDPERAACIMYTSGSTGAPKGVVLPHRSLVRLLWGADYYDFGADRVFLQLSALTFDVSILEIFGALVHGGTSVLFPTHGVPDLELLRAVVRDHGVTTTWLTTSLFNSIVSLDPSVLQGLHTILIGGEALSAPHVRLAQRALPELQLINGYGPTENHISTCYQIPNPLPQEWASIPIGRPITGSTAYVLDEQGAPVAAGQVGELYVGGYGVALGYLNKPELTAERFLPDPFIEMPGLRMYKTGDLVRDLGDGCLDYLGRNDTQVKIRGHRIELGEIENVLLSHPQVTDAKVRLKHDGHGEKHLVAYYLTDGVDLTDLGDWLSRKLPAAMVPSQIVRLAYIPLNQNGKLDESRLPNPFDTDPSDQVEGTGSILEASLNWASVPELIEALWRLVLPPGQGFSHTDSFFQVGGTSLGTLQVAARLSRELDRPIPVIKLFEFPTIERLAAYLSGADASRPLDAAQDRAARARQARERRRGTR</sequence>